<sequence length="1355" mass="143507" precursor="true">MTPSTTRNYSRAGFRRFWLLTFALAAASLAAGRQSSFAQEPNFRTGGGAESAQLMSLGDLTGSVAGGGNDIGVGGFGIMARGGHVTGPTVGREDSITHMELAPYVFGDQTMLFGDLRVYRTNPGEIGGSAGLGLRHYFPNRDFVLGLASFYDVDESRGQRFEQVSMALEFFSQWLDVRANWYVPVGTKEQVLGTDFLSGSERFLGNNIVFNTTTTTAAATDGVDMLFTTPLPWEWAQPHDLEVSAGWYHFQSRGLDLDQIWGWRLRMDGEALNKLLHMYVEVTGDRIFENNVIFGADVNYYHDQQPRPRIGHSQFNRMTEWVRRNYTVVTIDDTVINPPEVAINPDTGLAYIVEHVNNASPAPIPPGDGTFENPFEMLDQAFAGAKDEDIIFVWANSVFDNVPVMMRDDDVLLGEGVTHTIPVAGSRVPTIPLPMANPGASRADRPVLQNIVGAPAVTFANENRFGGFVINNTNGSALLFQNVNGGPAGDPTRIQDVTINGTTGVGSHGVQFTQAGGALTGNFLFDGIEINNTSGDAFHIDGGAANITMLIQDAGIPANTINNSTGFSLNIQDNSGVVTLGQLAIQDDGGDGILIQNSAAEITIGANAVGETALLQNTPGTPIQILDVTGSVTFLGPVTIEDPGGIGIDVRRLGPLGPMFAGRVDFLGPVDITGRSNIGINVDDVDGEVAFSDDVSITAPAAGSVGAAINYQNSAGDLVFNAGTATNPAIVTLNGGNAEGINIAGSFATTNTGEFRAESQVNIVSMGGTSVSVIENSGPVEFNGVGIAFRGDHGVDLQRNLGVVRFNNLTNISNELAVGVAGINIQENVGNTIFGIATVTEALGPEPAINVEDNIGAVDFNEAGGTSTSTTFFFGDNNGTLTVGSGEIMATLGRGVTLTNNANDPSEVMLVSFEEVSAGQADYGIFLQNNGSDETVASFSVTGDSATVGSGGTIQLMSDAGTFAEDTGNVSLAYQIYSQNFIGIDANDSLPLDAWDEDSLTVDNSQITLSSQWGVRARNIDEVTITDNDFSTNGFATINVGGENRNFQHVLISMTRPRLEDPVLNTTTNNDSIDYEVEIARNTFLDTGVLTDADMVLINGTTSLNAGLSLVVEDNGVPGGSVFGFSMNRQTNVLPTVAALNVAWNGPLTARIQNNSFIWSNAADNLIGIDVSNLSTSETSDVLIDANEIVSGFGDNNTAIRTIFFSETDLTISNHFLLDVDGNRLASITMRGDQNVGLDMRLNGTDFKSVVINDNNLDFTADDGTAMLFDRLDGPALISVNNNVMQMTNNFVLSLPGERGIVFNTVTNIGGISLSGTGNIFTVFPVSDVFSAPFFPVGLFTDANGGIEINGTVFR</sequence>
<dbReference type="KEGG" id="mri:Mal4_26250"/>
<dbReference type="Gene3D" id="2.40.160.160">
    <property type="entry name" value="Inverse autotransporter, beta-domain"/>
    <property type="match status" value="1"/>
</dbReference>
<dbReference type="InterPro" id="IPR038177">
    <property type="entry name" value="IAT_beta_sf"/>
</dbReference>
<keyword evidence="1" id="KW-0732">Signal</keyword>
<protein>
    <recommendedName>
        <fullName evidence="2">Inverse autotransporter beta-domain domain-containing protein</fullName>
    </recommendedName>
</protein>
<proteinExistence type="predicted"/>
<name>A0A517Z729_9PLAN</name>
<dbReference type="RefSeq" id="WP_145369593.1">
    <property type="nucleotide sequence ID" value="NZ_CP036275.1"/>
</dbReference>
<accession>A0A517Z729</accession>
<dbReference type="Proteomes" id="UP000320496">
    <property type="component" value="Chromosome"/>
</dbReference>
<evidence type="ECO:0000256" key="1">
    <source>
        <dbReference type="SAM" id="SignalP"/>
    </source>
</evidence>
<dbReference type="InterPro" id="IPR006626">
    <property type="entry name" value="PbH1"/>
</dbReference>
<keyword evidence="4" id="KW-1185">Reference proteome</keyword>
<dbReference type="OrthoDB" id="245699at2"/>
<reference evidence="3 4" key="1">
    <citation type="submission" date="2019-02" db="EMBL/GenBank/DDBJ databases">
        <title>Deep-cultivation of Planctomycetes and their phenomic and genomic characterization uncovers novel biology.</title>
        <authorList>
            <person name="Wiegand S."/>
            <person name="Jogler M."/>
            <person name="Boedeker C."/>
            <person name="Pinto D."/>
            <person name="Vollmers J."/>
            <person name="Rivas-Marin E."/>
            <person name="Kohn T."/>
            <person name="Peeters S.H."/>
            <person name="Heuer A."/>
            <person name="Rast P."/>
            <person name="Oberbeckmann S."/>
            <person name="Bunk B."/>
            <person name="Jeske O."/>
            <person name="Meyerdierks A."/>
            <person name="Storesund J.E."/>
            <person name="Kallscheuer N."/>
            <person name="Luecker S."/>
            <person name="Lage O.M."/>
            <person name="Pohl T."/>
            <person name="Merkel B.J."/>
            <person name="Hornburger P."/>
            <person name="Mueller R.-W."/>
            <person name="Bruemmer F."/>
            <person name="Labrenz M."/>
            <person name="Spormann A.M."/>
            <person name="Op den Camp H."/>
            <person name="Overmann J."/>
            <person name="Amann R."/>
            <person name="Jetten M.S.M."/>
            <person name="Mascher T."/>
            <person name="Medema M.H."/>
            <person name="Devos D.P."/>
            <person name="Kaster A.-K."/>
            <person name="Ovreas L."/>
            <person name="Rohde M."/>
            <person name="Galperin M.Y."/>
            <person name="Jogler C."/>
        </authorList>
    </citation>
    <scope>NUCLEOTIDE SEQUENCE [LARGE SCALE GENOMIC DNA]</scope>
    <source>
        <strain evidence="3 4">Mal4</strain>
    </source>
</reference>
<evidence type="ECO:0000313" key="4">
    <source>
        <dbReference type="Proteomes" id="UP000320496"/>
    </source>
</evidence>
<gene>
    <name evidence="3" type="ORF">Mal4_26250</name>
</gene>
<evidence type="ECO:0000259" key="2">
    <source>
        <dbReference type="Pfam" id="PF11924"/>
    </source>
</evidence>
<dbReference type="Pfam" id="PF11924">
    <property type="entry name" value="IAT_beta"/>
    <property type="match status" value="1"/>
</dbReference>
<dbReference type="InterPro" id="IPR024519">
    <property type="entry name" value="IAT_beta"/>
</dbReference>
<dbReference type="EMBL" id="CP036275">
    <property type="protein sequence ID" value="QDU38298.1"/>
    <property type="molecule type" value="Genomic_DNA"/>
</dbReference>
<feature type="chain" id="PRO_5022062865" description="Inverse autotransporter beta-domain domain-containing protein" evidence="1">
    <location>
        <begin position="39"/>
        <end position="1355"/>
    </location>
</feature>
<feature type="domain" description="Inverse autotransporter beta-domain" evidence="2">
    <location>
        <begin position="99"/>
        <end position="190"/>
    </location>
</feature>
<feature type="signal peptide" evidence="1">
    <location>
        <begin position="1"/>
        <end position="38"/>
    </location>
</feature>
<organism evidence="3 4">
    <name type="scientific">Maioricimonas rarisocia</name>
    <dbReference type="NCBI Taxonomy" id="2528026"/>
    <lineage>
        <taxon>Bacteria</taxon>
        <taxon>Pseudomonadati</taxon>
        <taxon>Planctomycetota</taxon>
        <taxon>Planctomycetia</taxon>
        <taxon>Planctomycetales</taxon>
        <taxon>Planctomycetaceae</taxon>
        <taxon>Maioricimonas</taxon>
    </lineage>
</organism>
<dbReference type="SMART" id="SM00710">
    <property type="entry name" value="PbH1"/>
    <property type="match status" value="3"/>
</dbReference>
<evidence type="ECO:0000313" key="3">
    <source>
        <dbReference type="EMBL" id="QDU38298.1"/>
    </source>
</evidence>